<dbReference type="InterPro" id="IPR036291">
    <property type="entry name" value="NAD(P)-bd_dom_sf"/>
</dbReference>
<gene>
    <name evidence="4" type="ORF">BDY17DRAFT_56429</name>
</gene>
<name>A0A6A6PG13_9PEZI</name>
<dbReference type="Proteomes" id="UP000799767">
    <property type="component" value="Unassembled WGS sequence"/>
</dbReference>
<dbReference type="EMBL" id="MU001643">
    <property type="protein sequence ID" value="KAF2478674.1"/>
    <property type="molecule type" value="Genomic_DNA"/>
</dbReference>
<dbReference type="PANTHER" id="PTHR42748">
    <property type="entry name" value="NITROGEN METABOLITE REPRESSION PROTEIN NMRA FAMILY MEMBER"/>
    <property type="match status" value="1"/>
</dbReference>
<evidence type="ECO:0000313" key="5">
    <source>
        <dbReference type="Proteomes" id="UP000799767"/>
    </source>
</evidence>
<dbReference type="Gene3D" id="3.40.50.720">
    <property type="entry name" value="NAD(P)-binding Rossmann-like Domain"/>
    <property type="match status" value="1"/>
</dbReference>
<dbReference type="AlphaFoldDB" id="A0A6A6PG13"/>
<dbReference type="OrthoDB" id="419598at2759"/>
<proteinExistence type="predicted"/>
<evidence type="ECO:0000313" key="4">
    <source>
        <dbReference type="EMBL" id="KAF2478674.1"/>
    </source>
</evidence>
<sequence length="338" mass="36732">MSCTYLATGATGNTGKTIVSILLSHGHKVHAIVRNPSSRAAQAIASSGATLFQGDFASPSSLSSAASGCNGLFLITIPGPDAVTFVQNALTAFLGCCAPDPTVVLMGSIFQDDATTALVQSPNSGLPDKPPHEFVKGYWSMTDAVERAVKESRFPHWTILRPAWYMSNYLDFAVRPIHWPALAPEKKLVAGVLPATPFEMIDPSDIGTFAAYALTEKGEPRWEHKCLALASELLTLEGKARIMSHVSGIEVKAVYLQEDEAARFAEEDFVGYLHFWQRVTAPKVNMDDMRAYGFKLGSFEEYLTRNKERLLLALNDDSVAQRGLSSEEILEGAGQHGH</sequence>
<evidence type="ECO:0000256" key="1">
    <source>
        <dbReference type="ARBA" id="ARBA00022857"/>
    </source>
</evidence>
<keyword evidence="2" id="KW-0560">Oxidoreductase</keyword>
<organism evidence="4 5">
    <name type="scientific">Neohortaea acidophila</name>
    <dbReference type="NCBI Taxonomy" id="245834"/>
    <lineage>
        <taxon>Eukaryota</taxon>
        <taxon>Fungi</taxon>
        <taxon>Dikarya</taxon>
        <taxon>Ascomycota</taxon>
        <taxon>Pezizomycotina</taxon>
        <taxon>Dothideomycetes</taxon>
        <taxon>Dothideomycetidae</taxon>
        <taxon>Mycosphaerellales</taxon>
        <taxon>Teratosphaeriaceae</taxon>
        <taxon>Neohortaea</taxon>
    </lineage>
</organism>
<protein>
    <recommendedName>
        <fullName evidence="3">NAD(P)-binding domain-containing protein</fullName>
    </recommendedName>
</protein>
<keyword evidence="5" id="KW-1185">Reference proteome</keyword>
<keyword evidence="1" id="KW-0521">NADP</keyword>
<accession>A0A6A6PG13</accession>
<dbReference type="Pfam" id="PF13460">
    <property type="entry name" value="NAD_binding_10"/>
    <property type="match status" value="1"/>
</dbReference>
<dbReference type="RefSeq" id="XP_033585244.1">
    <property type="nucleotide sequence ID" value="XM_033738509.1"/>
</dbReference>
<dbReference type="GeneID" id="54479511"/>
<dbReference type="GO" id="GO:0005634">
    <property type="term" value="C:nucleus"/>
    <property type="evidence" value="ECO:0007669"/>
    <property type="project" value="TreeGrafter"/>
</dbReference>
<dbReference type="SUPFAM" id="SSF51735">
    <property type="entry name" value="NAD(P)-binding Rossmann-fold domains"/>
    <property type="match status" value="1"/>
</dbReference>
<dbReference type="InterPro" id="IPR051164">
    <property type="entry name" value="NmrA-like_oxidored"/>
</dbReference>
<dbReference type="GO" id="GO:0016491">
    <property type="term" value="F:oxidoreductase activity"/>
    <property type="evidence" value="ECO:0007669"/>
    <property type="project" value="UniProtKB-KW"/>
</dbReference>
<reference evidence="4" key="1">
    <citation type="journal article" date="2020" name="Stud. Mycol.">
        <title>101 Dothideomycetes genomes: a test case for predicting lifestyles and emergence of pathogens.</title>
        <authorList>
            <person name="Haridas S."/>
            <person name="Albert R."/>
            <person name="Binder M."/>
            <person name="Bloem J."/>
            <person name="Labutti K."/>
            <person name="Salamov A."/>
            <person name="Andreopoulos B."/>
            <person name="Baker S."/>
            <person name="Barry K."/>
            <person name="Bills G."/>
            <person name="Bluhm B."/>
            <person name="Cannon C."/>
            <person name="Castanera R."/>
            <person name="Culley D."/>
            <person name="Daum C."/>
            <person name="Ezra D."/>
            <person name="Gonzalez J."/>
            <person name="Henrissat B."/>
            <person name="Kuo A."/>
            <person name="Liang C."/>
            <person name="Lipzen A."/>
            <person name="Lutzoni F."/>
            <person name="Magnuson J."/>
            <person name="Mondo S."/>
            <person name="Nolan M."/>
            <person name="Ohm R."/>
            <person name="Pangilinan J."/>
            <person name="Park H.-J."/>
            <person name="Ramirez L."/>
            <person name="Alfaro M."/>
            <person name="Sun H."/>
            <person name="Tritt A."/>
            <person name="Yoshinaga Y."/>
            <person name="Zwiers L.-H."/>
            <person name="Turgeon B."/>
            <person name="Goodwin S."/>
            <person name="Spatafora J."/>
            <person name="Crous P."/>
            <person name="Grigoriev I."/>
        </authorList>
    </citation>
    <scope>NUCLEOTIDE SEQUENCE</scope>
    <source>
        <strain evidence="4">CBS 113389</strain>
    </source>
</reference>
<evidence type="ECO:0000256" key="2">
    <source>
        <dbReference type="ARBA" id="ARBA00023002"/>
    </source>
</evidence>
<evidence type="ECO:0000259" key="3">
    <source>
        <dbReference type="Pfam" id="PF13460"/>
    </source>
</evidence>
<dbReference type="InterPro" id="IPR016040">
    <property type="entry name" value="NAD(P)-bd_dom"/>
</dbReference>
<feature type="domain" description="NAD(P)-binding" evidence="3">
    <location>
        <begin position="9"/>
        <end position="166"/>
    </location>
</feature>
<dbReference type="PANTHER" id="PTHR42748:SF30">
    <property type="entry name" value="NMRA-LIKE DOMAIN-CONTAINING PROTEIN"/>
    <property type="match status" value="1"/>
</dbReference>